<reference evidence="1 2" key="1">
    <citation type="submission" date="2020-04" db="EMBL/GenBank/DDBJ databases">
        <title>Draft genome of Pyxidicoccus fallax type strain.</title>
        <authorList>
            <person name="Whitworth D.E."/>
        </authorList>
    </citation>
    <scope>NUCLEOTIDE SEQUENCE [LARGE SCALE GENOMIC DNA]</scope>
    <source>
        <strain evidence="1 2">DSM 14698</strain>
    </source>
</reference>
<gene>
    <name evidence="1" type="ORF">HG543_25740</name>
</gene>
<dbReference type="Proteomes" id="UP000518300">
    <property type="component" value="Unassembled WGS sequence"/>
</dbReference>
<proteinExistence type="predicted"/>
<organism evidence="1 2">
    <name type="scientific">Pyxidicoccus fallax</name>
    <dbReference type="NCBI Taxonomy" id="394095"/>
    <lineage>
        <taxon>Bacteria</taxon>
        <taxon>Pseudomonadati</taxon>
        <taxon>Myxococcota</taxon>
        <taxon>Myxococcia</taxon>
        <taxon>Myxococcales</taxon>
        <taxon>Cystobacterineae</taxon>
        <taxon>Myxococcaceae</taxon>
        <taxon>Pyxidicoccus</taxon>
    </lineage>
</organism>
<evidence type="ECO:0000313" key="1">
    <source>
        <dbReference type="EMBL" id="NMO18233.1"/>
    </source>
</evidence>
<protein>
    <submittedName>
        <fullName evidence="1">Uncharacterized protein</fullName>
    </submittedName>
</protein>
<sequence>MRRRIITAAVKCDLAALSTLANENGKGLRFSFGDGKDPAAFWKQAEDAGEPVLARLVQVLNLPAAKQGELYFWPAVHVTNAEKDWAALTGIYPEAQLQAMREGGTGYLGLRVGITAKGDWQLAVSGD</sequence>
<dbReference type="AlphaFoldDB" id="A0A848LKL9"/>
<accession>A0A848LKL9</accession>
<keyword evidence="2" id="KW-1185">Reference proteome</keyword>
<evidence type="ECO:0000313" key="2">
    <source>
        <dbReference type="Proteomes" id="UP000518300"/>
    </source>
</evidence>
<name>A0A848LKL9_9BACT</name>
<comment type="caution">
    <text evidence="1">The sequence shown here is derived from an EMBL/GenBank/DDBJ whole genome shotgun (WGS) entry which is preliminary data.</text>
</comment>
<dbReference type="EMBL" id="JABBJJ010000129">
    <property type="protein sequence ID" value="NMO18233.1"/>
    <property type="molecule type" value="Genomic_DNA"/>
</dbReference>